<organism evidence="3 4">
    <name type="scientific">Trachymyrmex cornetzi</name>
    <dbReference type="NCBI Taxonomy" id="471704"/>
    <lineage>
        <taxon>Eukaryota</taxon>
        <taxon>Metazoa</taxon>
        <taxon>Ecdysozoa</taxon>
        <taxon>Arthropoda</taxon>
        <taxon>Hexapoda</taxon>
        <taxon>Insecta</taxon>
        <taxon>Pterygota</taxon>
        <taxon>Neoptera</taxon>
        <taxon>Endopterygota</taxon>
        <taxon>Hymenoptera</taxon>
        <taxon>Apocrita</taxon>
        <taxon>Aculeata</taxon>
        <taxon>Formicoidea</taxon>
        <taxon>Formicidae</taxon>
        <taxon>Myrmicinae</taxon>
        <taxon>Trachymyrmex</taxon>
    </lineage>
</organism>
<sequence>MREKVYSDKKGTKRSSTRSSVDRISNRKPPGRQSYGADEGDVSKLAKKLKSSASKDDIEVDCAFGYRFVNFIHVFTTLSEILVCKKCAGSVTFTESNIRGLGFKIVVKCKQCEITTIESSPLINRAYDINRRITFAMRLIGIGMQGINKFCAFMCLPNSVYQKAYDDIVKCIATGTEAVKSVVLRDAVEEEKKISEEYGQNEGLSVSGDGSWRKRGFSSLFGFASLIGWYTGKVLDILVKSKYCKECEHWEKKKDTAEYEEWQSLHENNCHVNHSGSAGKMEPDAVVEMFSRSEDAYEVRYAFYIGDGDSKTFKSIQDAKPYDDFSVTKKECIGHVQKRMGTRLRNLKKGAKNLGGRGKLTGKLIDELSIYYGLAIRRNTDSIQNMRKEIYATLYHKISTDENPQHDRCPEGEESWCSWQRAKASNNLQMHSHKPAMTKEVFDAVEPIYKDLTNEDLLSRCLGGFTQNANESLNAVVWSIAPKSVASGKLIVDIATGIAVITYNNGFQGLLHVMNTIQLKINTRLYDYAIDVDKHRVKAANRSESINRKEARKDRTAFRKETQQHHEHVEGQLYGAGSAE</sequence>
<reference evidence="3 4" key="1">
    <citation type="submission" date="2015-09" db="EMBL/GenBank/DDBJ databases">
        <title>Trachymyrmex cornetzi WGS genome.</title>
        <authorList>
            <person name="Nygaard S."/>
            <person name="Hu H."/>
            <person name="Boomsma J."/>
            <person name="Zhang G."/>
        </authorList>
    </citation>
    <scope>NUCLEOTIDE SEQUENCE [LARGE SCALE GENOMIC DNA]</scope>
    <source>
        <strain evidence="3">Tcor2-1</strain>
        <tissue evidence="3">Whole body</tissue>
    </source>
</reference>
<keyword evidence="4" id="KW-1185">Reference proteome</keyword>
<dbReference type="Pfam" id="PF20700">
    <property type="entry name" value="Mutator"/>
    <property type="match status" value="1"/>
</dbReference>
<feature type="region of interest" description="Disordered" evidence="1">
    <location>
        <begin position="541"/>
        <end position="580"/>
    </location>
</feature>
<feature type="domain" description="Mutator-like transposase" evidence="2">
    <location>
        <begin position="65"/>
        <end position="417"/>
    </location>
</feature>
<evidence type="ECO:0000256" key="1">
    <source>
        <dbReference type="SAM" id="MobiDB-lite"/>
    </source>
</evidence>
<gene>
    <name evidence="3" type="ORF">ALC57_18785</name>
</gene>
<accession>A0A151IR02</accession>
<dbReference type="InterPro" id="IPR049012">
    <property type="entry name" value="Mutator_transp_dom"/>
</dbReference>
<protein>
    <recommendedName>
        <fullName evidence="2">Mutator-like transposase domain-containing protein</fullName>
    </recommendedName>
</protein>
<dbReference type="EMBL" id="KQ981147">
    <property type="protein sequence ID" value="KYN09098.1"/>
    <property type="molecule type" value="Genomic_DNA"/>
</dbReference>
<evidence type="ECO:0000313" key="3">
    <source>
        <dbReference type="EMBL" id="KYN09098.1"/>
    </source>
</evidence>
<feature type="compositionally biased region" description="Basic and acidic residues" evidence="1">
    <location>
        <begin position="1"/>
        <end position="10"/>
    </location>
</feature>
<proteinExistence type="predicted"/>
<evidence type="ECO:0000313" key="4">
    <source>
        <dbReference type="Proteomes" id="UP000078492"/>
    </source>
</evidence>
<dbReference type="AlphaFoldDB" id="A0A151IR02"/>
<evidence type="ECO:0000259" key="2">
    <source>
        <dbReference type="Pfam" id="PF20700"/>
    </source>
</evidence>
<feature type="region of interest" description="Disordered" evidence="1">
    <location>
        <begin position="1"/>
        <end position="41"/>
    </location>
</feature>
<dbReference type="PANTHER" id="PTHR33309">
    <property type="entry name" value="KERATIN, ULTRA HIGH-SULFUR MATRIX PROTEIN-LIKE"/>
    <property type="match status" value="1"/>
</dbReference>
<name>A0A151IR02_9HYME</name>
<dbReference type="PANTHER" id="PTHR33309:SF3">
    <property type="entry name" value="CCHC-TYPE DOMAIN-CONTAINING PROTEIN"/>
    <property type="match status" value="1"/>
</dbReference>
<feature type="compositionally biased region" description="Basic and acidic residues" evidence="1">
    <location>
        <begin position="545"/>
        <end position="570"/>
    </location>
</feature>
<dbReference type="Proteomes" id="UP000078492">
    <property type="component" value="Unassembled WGS sequence"/>
</dbReference>